<dbReference type="GO" id="GO:0005524">
    <property type="term" value="F:ATP binding"/>
    <property type="evidence" value="ECO:0007669"/>
    <property type="project" value="InterPro"/>
</dbReference>
<evidence type="ECO:0000259" key="1">
    <source>
        <dbReference type="Pfam" id="PF08385"/>
    </source>
</evidence>
<evidence type="ECO:0000259" key="3">
    <source>
        <dbReference type="Pfam" id="PF12774"/>
    </source>
</evidence>
<dbReference type="FunFam" id="3.20.180.20:FF:000002">
    <property type="entry name" value="Cytoplasmic dynein heavy chain 1"/>
    <property type="match status" value="1"/>
</dbReference>
<dbReference type="PANTHER" id="PTHR46532">
    <property type="entry name" value="MALE FERTILITY FACTOR KL5"/>
    <property type="match status" value="1"/>
</dbReference>
<accession>A0AA35RXR2</accession>
<dbReference type="GO" id="GO:0005858">
    <property type="term" value="C:axonemal dynein complex"/>
    <property type="evidence" value="ECO:0007669"/>
    <property type="project" value="TreeGrafter"/>
</dbReference>
<organism evidence="4 5">
    <name type="scientific">Geodia barretti</name>
    <name type="common">Barrett's horny sponge</name>
    <dbReference type="NCBI Taxonomy" id="519541"/>
    <lineage>
        <taxon>Eukaryota</taxon>
        <taxon>Metazoa</taxon>
        <taxon>Porifera</taxon>
        <taxon>Demospongiae</taxon>
        <taxon>Heteroscleromorpha</taxon>
        <taxon>Tetractinellida</taxon>
        <taxon>Astrophorina</taxon>
        <taxon>Geodiidae</taxon>
        <taxon>Geodia</taxon>
    </lineage>
</organism>
<dbReference type="Gene3D" id="3.20.180.20">
    <property type="entry name" value="Dynein heavy chain, N-terminal domain 2"/>
    <property type="match status" value="1"/>
</dbReference>
<name>A0AA35RXR2_GEOBA</name>
<evidence type="ECO:0000313" key="5">
    <source>
        <dbReference type="Proteomes" id="UP001174909"/>
    </source>
</evidence>
<protein>
    <submittedName>
        <fullName evidence="4">Cytoplasmic dynein 2 heavy chain 1</fullName>
    </submittedName>
</protein>
<dbReference type="Pfam" id="PF12774">
    <property type="entry name" value="AAA_6"/>
    <property type="match status" value="1"/>
</dbReference>
<dbReference type="InterPro" id="IPR042228">
    <property type="entry name" value="Dynein_linker_3"/>
</dbReference>
<sequence length="1657" mass="189025">YNHLDVETAATDNWLVFFKLSPTVITPDNLHSNILVSSLLDSPLDTLYHTLQKVYSPVLLRDERWSRSVDPKIQSLLGDLEAGLGTALRRFGKIGISVPHTTGEADESSQLSTILCPSDEFQFWAEAALSEAKLAQRERGQRFQELFQPVTAKFANLDSLSFSEALELVEVCQDTLDDVWKETEFDPPYPENRMKHLLEVISDSFARFVQRKLHGCDLWMGQFSQVRTRVQDGLMVCDKWSSAAEALTVQYWKQYALHRWRGGAFVSGSLSQLTLRLEEVLSLRSVHEQLLHLLSPSQQQQLNLTASFSPFTGLDPLQYNPYTEPLWRAAVAQYDRGMVPAESSIAGKLRSRFHQLEAQPHQLLQEFQRYKELVKRPTISKELMPERETLLGQLTSYLRSLRDTYTNLSSSHPHIPSSHPHRDPAQLAAAEKLAPPTGKNMPVVVNNIIWTRQLEAKVSETISTAEALLGDLSGFQSFCNEGRGLGEELREYQREQLDQWSRQTLAAIDHPSEPLSLETSGRLMEFDGRDGKLRVHYSDRLVALLREVRQLSALGLSLPTKIITTAQTARKFYRHGVVLKQVAHFYNTIDHQMLPSQQPMMLDTALAFERLIKNPKAGNARTKPRGKEGEGGVQITWDSVEQLEEYTGRLRAAAEKLTSENRRLRRCHADLVARVGAVMSVDLLRQPQRWKDLLMDIRHTMASLIQEGFNAGHMRSWRLHWDHQLYKALEHQYQLGLEALSEHLPEIKVEMIFRHQRLQFRPSLEEIRAKYFRELRKFISIPLHFRGVTEAASPAQTIFPRMVLRNSSGLSTVYHKAEQLFHRLGQAREMFREWVTLGCVDIPALVEAHCSTVADWEMNIRALKTKGREAEKLPNTIRIDCITVSSLPVKSSIDDQIQQLFDALLNSLRHSISQHLQAIDVFLGEARDSLSIRPQTVEEIGQVNIRHAELAKKKPEIEPQFAVAEQKNKLLRSVAGGGMDELPELRTQWDKFEIMMESHQMMIRDQMQVMCSRVEGEVHTFVQEVEKFSARWEQLKPKADFLDGDRATYTSALASLKDRRNEFDELLKTADKLKLECEHFSLPAPDLSLLEAVETDMSEQEETWALYEEFSSALDGLCGEDWISFRGRSYQFEEFLMTWGEKLRAGGKMTTVTAGLQRDVDKYQAMLPLLKYVKGEVLSQEHWHEMFLMLGFPRGTTLEKLSFGDVLSHAEEIVANADKLKELYSRAQGEVSIREALRELDIWGASCTFSLTPYTDSGSKEMNIIRDWKELVNQVGDHQCLLQSLKDSPYFSGFADKAALWEGRLAELDHHLTHLNQIQRRWVYLEPIFGHGALPREQARFKRVDADFRAIMGDIDKDSRVLSLGSRPGLRQTLVTLLDQLSRCQKALNEFLEEKRAVFPRFYFLGDDDLLEILGQATKPRVIQAHLKKLFAGIHSVRFGEEETEIVAMRSLEGEEVPLSATVPITPDVEVWLSDLAQQMQSTLTQLLVECVNEGRGEGGGGIIDPRRYPQQILCLAEQVLFTERCEAAIAEGRLAELLIELETQLDSYTNADISSDSTQHVLELKLKALILDTIHNIDITRLLIGAGPDLRDHTHWLWQKQLRNYLKDGRAVLRMVDAEFDYTYEYQGNAGKLVHTPLTDKCYLTLTQAMHMGLGG</sequence>
<dbReference type="Proteomes" id="UP001174909">
    <property type="component" value="Unassembled WGS sequence"/>
</dbReference>
<feature type="domain" description="Dynein heavy chain hydrolytic ATP-binding dynein motor region" evidence="3">
    <location>
        <begin position="1623"/>
        <end position="1657"/>
    </location>
</feature>
<proteinExistence type="predicted"/>
<evidence type="ECO:0000313" key="4">
    <source>
        <dbReference type="EMBL" id="CAI8019649.1"/>
    </source>
</evidence>
<feature type="domain" description="Dynein heavy chain tail" evidence="1">
    <location>
        <begin position="147"/>
        <end position="613"/>
    </location>
</feature>
<dbReference type="InterPro" id="IPR035699">
    <property type="entry name" value="AAA_6"/>
</dbReference>
<keyword evidence="5" id="KW-1185">Reference proteome</keyword>
<gene>
    <name evidence="4" type="ORF">GBAR_LOCUS11800</name>
</gene>
<comment type="caution">
    <text evidence="4">The sequence shown here is derived from an EMBL/GenBank/DDBJ whole genome shotgun (WGS) entry which is preliminary data.</text>
</comment>
<dbReference type="InterPro" id="IPR042222">
    <property type="entry name" value="Dynein_2_N"/>
</dbReference>
<dbReference type="Pfam" id="PF08385">
    <property type="entry name" value="DHC_N1"/>
    <property type="match status" value="1"/>
</dbReference>
<dbReference type="GO" id="GO:0051959">
    <property type="term" value="F:dynein light intermediate chain binding"/>
    <property type="evidence" value="ECO:0007669"/>
    <property type="project" value="InterPro"/>
</dbReference>
<dbReference type="InterPro" id="IPR013594">
    <property type="entry name" value="Dynein_heavy_tail"/>
</dbReference>
<dbReference type="InterPro" id="IPR013602">
    <property type="entry name" value="Dynein_heavy_linker"/>
</dbReference>
<reference evidence="4" key="1">
    <citation type="submission" date="2023-03" db="EMBL/GenBank/DDBJ databases">
        <authorList>
            <person name="Steffen K."/>
            <person name="Cardenas P."/>
        </authorList>
    </citation>
    <scope>NUCLEOTIDE SEQUENCE</scope>
</reference>
<dbReference type="Pfam" id="PF08393">
    <property type="entry name" value="DHC_N2"/>
    <property type="match status" value="1"/>
</dbReference>
<dbReference type="InterPro" id="IPR026983">
    <property type="entry name" value="DHC"/>
</dbReference>
<dbReference type="EMBL" id="CASHTH010001767">
    <property type="protein sequence ID" value="CAI8019649.1"/>
    <property type="molecule type" value="Genomic_DNA"/>
</dbReference>
<dbReference type="GO" id="GO:0045505">
    <property type="term" value="F:dynein intermediate chain binding"/>
    <property type="evidence" value="ECO:0007669"/>
    <property type="project" value="InterPro"/>
</dbReference>
<feature type="non-terminal residue" evidence="4">
    <location>
        <position position="1"/>
    </location>
</feature>
<dbReference type="PANTHER" id="PTHR46532:SF15">
    <property type="entry name" value="CYTOPLASMIC DYNEIN 2 HEAVY CHAIN 1"/>
    <property type="match status" value="1"/>
</dbReference>
<dbReference type="FunFam" id="1.20.140.100:FF:000005">
    <property type="entry name" value="cytoplasmic dynein 2 heavy chain 1"/>
    <property type="match status" value="1"/>
</dbReference>
<dbReference type="Gene3D" id="1.20.58.1120">
    <property type="match status" value="1"/>
</dbReference>
<evidence type="ECO:0000259" key="2">
    <source>
        <dbReference type="Pfam" id="PF08393"/>
    </source>
</evidence>
<feature type="non-terminal residue" evidence="4">
    <location>
        <position position="1657"/>
    </location>
</feature>
<dbReference type="Gene3D" id="1.20.140.100">
    <property type="entry name" value="Dynein heavy chain, N-terminal domain 2"/>
    <property type="match status" value="1"/>
</dbReference>
<dbReference type="GO" id="GO:0007018">
    <property type="term" value="P:microtubule-based movement"/>
    <property type="evidence" value="ECO:0007669"/>
    <property type="project" value="InterPro"/>
</dbReference>
<feature type="domain" description="Dynein heavy chain linker" evidence="2">
    <location>
        <begin position="1090"/>
        <end position="1491"/>
    </location>
</feature>